<protein>
    <submittedName>
        <fullName evidence="2">Uma2 family endonuclease</fullName>
    </submittedName>
</protein>
<dbReference type="CDD" id="cd06260">
    <property type="entry name" value="DUF820-like"/>
    <property type="match status" value="1"/>
</dbReference>
<dbReference type="PANTHER" id="PTHR35400:SF3">
    <property type="entry name" value="SLL1072 PROTEIN"/>
    <property type="match status" value="1"/>
</dbReference>
<dbReference type="RefSeq" id="WP_146482044.1">
    <property type="nucleotide sequence ID" value="NZ_CP042266.1"/>
</dbReference>
<keyword evidence="2" id="KW-0255">Endonuclease</keyword>
<keyword evidence="3" id="KW-1185">Reference proteome</keyword>
<keyword evidence="2" id="KW-0378">Hydrolase</keyword>
<dbReference type="KEGG" id="sqz:FQU76_21890"/>
<dbReference type="SUPFAM" id="SSF52980">
    <property type="entry name" value="Restriction endonuclease-like"/>
    <property type="match status" value="1"/>
</dbReference>
<accession>A0A5B8JBK2</accession>
<gene>
    <name evidence="2" type="ORF">FQU76_21890</name>
</gene>
<feature type="domain" description="Putative restriction endonuclease" evidence="1">
    <location>
        <begin position="25"/>
        <end position="147"/>
    </location>
</feature>
<dbReference type="OrthoDB" id="3867609at2"/>
<dbReference type="GO" id="GO:0004519">
    <property type="term" value="F:endonuclease activity"/>
    <property type="evidence" value="ECO:0007669"/>
    <property type="project" value="UniProtKB-KW"/>
</dbReference>
<dbReference type="EMBL" id="CP042266">
    <property type="protein sequence ID" value="QDY78726.1"/>
    <property type="molecule type" value="Genomic_DNA"/>
</dbReference>
<dbReference type="PANTHER" id="PTHR35400">
    <property type="entry name" value="SLR1083 PROTEIN"/>
    <property type="match status" value="1"/>
</dbReference>
<dbReference type="AlphaFoldDB" id="A0A5B8JBK2"/>
<evidence type="ECO:0000313" key="3">
    <source>
        <dbReference type="Proteomes" id="UP000320580"/>
    </source>
</evidence>
<dbReference type="InterPro" id="IPR008538">
    <property type="entry name" value="Uma2"/>
</dbReference>
<proteinExistence type="predicted"/>
<name>A0A5B8JBK2_9ACTN</name>
<dbReference type="Gene3D" id="3.90.1570.10">
    <property type="entry name" value="tt1808, chain A"/>
    <property type="match status" value="1"/>
</dbReference>
<evidence type="ECO:0000313" key="2">
    <source>
        <dbReference type="EMBL" id="QDY78726.1"/>
    </source>
</evidence>
<evidence type="ECO:0000259" key="1">
    <source>
        <dbReference type="Pfam" id="PF05685"/>
    </source>
</evidence>
<sequence>MSVDAVMHTEFPAGYVVFFGTDRKVIMTPQSFEHSSTIKSMQIDSLSLGRHAKTASDVYLDFPADENSAPDFAILREDAQRQGKRYGFEDVLLIAEVVSVSSARKDYDDCTAKYGRYGIPVYVVVDPYAAEVVVHTQPTGSGYIAAHTHKYGSGKLPIELADGRIYTLDLDELPRPETDAR</sequence>
<reference evidence="2 3" key="1">
    <citation type="submission" date="2019-07" db="EMBL/GenBank/DDBJ databases">
        <authorList>
            <person name="Zhu P."/>
        </authorList>
    </citation>
    <scope>NUCLEOTIDE SEQUENCE [LARGE SCALE GENOMIC DNA]</scope>
    <source>
        <strain evidence="2 3">SSL-25</strain>
    </source>
</reference>
<dbReference type="Pfam" id="PF05685">
    <property type="entry name" value="Uma2"/>
    <property type="match status" value="1"/>
</dbReference>
<dbReference type="Proteomes" id="UP000320580">
    <property type="component" value="Chromosome"/>
</dbReference>
<keyword evidence="2" id="KW-0540">Nuclease</keyword>
<dbReference type="InterPro" id="IPR011335">
    <property type="entry name" value="Restrct_endonuc-II-like"/>
</dbReference>
<organism evidence="2 3">
    <name type="scientific">Streptomyces qinzhouensis</name>
    <dbReference type="NCBI Taxonomy" id="2599401"/>
    <lineage>
        <taxon>Bacteria</taxon>
        <taxon>Bacillati</taxon>
        <taxon>Actinomycetota</taxon>
        <taxon>Actinomycetes</taxon>
        <taxon>Kitasatosporales</taxon>
        <taxon>Streptomycetaceae</taxon>
        <taxon>Streptomyces</taxon>
    </lineage>
</organism>
<dbReference type="InterPro" id="IPR012296">
    <property type="entry name" value="Nuclease_put_TT1808"/>
</dbReference>